<gene>
    <name evidence="2" type="ORF">D9615_002321</name>
</gene>
<dbReference type="OrthoDB" id="198652at2759"/>
<name>A0A8H5HMK2_9AGAR</name>
<dbReference type="InterPro" id="IPR036412">
    <property type="entry name" value="HAD-like_sf"/>
</dbReference>
<dbReference type="Pfam" id="PF09419">
    <property type="entry name" value="PGP_phosphatase"/>
    <property type="match status" value="1"/>
</dbReference>
<dbReference type="InterPro" id="IPR023214">
    <property type="entry name" value="HAD_sf"/>
</dbReference>
<feature type="region of interest" description="Disordered" evidence="1">
    <location>
        <begin position="173"/>
        <end position="200"/>
    </location>
</feature>
<keyword evidence="3" id="KW-1185">Reference proteome</keyword>
<sequence>MPINIPGLLVPFQLLFNPRVVLPSVVVKVKNIYTIFAQQDLRHLDFAALRKAGYRGAVFDKDNCLTRPHKDTVVPEIQEAWDECRSTFGEGNVLIVSNSAGTWLDPGGIQCESVTHNTGVPVLRHKSFKPAYSCITTIRGYFSSLRFPIRDDELIIVGDRIFTDVVMANRMRGSNDSLRSPKKDGGALGKVKNGTEDRPRGPLAIWTTDVWEKEAMVMRWCEKKLVDVVRHWSHSGGQELDTSSFVKEFVEPKPLRTSGMMAGLFGRLRSS</sequence>
<dbReference type="EMBL" id="JAACJP010000003">
    <property type="protein sequence ID" value="KAF5385841.1"/>
    <property type="molecule type" value="Genomic_DNA"/>
</dbReference>
<evidence type="ECO:0000313" key="3">
    <source>
        <dbReference type="Proteomes" id="UP000565441"/>
    </source>
</evidence>
<dbReference type="InterPro" id="IPR027706">
    <property type="entry name" value="PGP_Pase"/>
</dbReference>
<protein>
    <submittedName>
        <fullName evidence="2">Uncharacterized protein</fullName>
    </submittedName>
</protein>
<proteinExistence type="predicted"/>
<dbReference type="GO" id="GO:0008962">
    <property type="term" value="F:phosphatidylglycerophosphatase activity"/>
    <property type="evidence" value="ECO:0007669"/>
    <property type="project" value="InterPro"/>
</dbReference>
<evidence type="ECO:0000256" key="1">
    <source>
        <dbReference type="SAM" id="MobiDB-lite"/>
    </source>
</evidence>
<evidence type="ECO:0000313" key="2">
    <source>
        <dbReference type="EMBL" id="KAF5385841.1"/>
    </source>
</evidence>
<dbReference type="AlphaFoldDB" id="A0A8H5HMK2"/>
<comment type="caution">
    <text evidence="2">The sequence shown here is derived from an EMBL/GenBank/DDBJ whole genome shotgun (WGS) entry which is preliminary data.</text>
</comment>
<organism evidence="2 3">
    <name type="scientific">Tricholomella constricta</name>
    <dbReference type="NCBI Taxonomy" id="117010"/>
    <lineage>
        <taxon>Eukaryota</taxon>
        <taxon>Fungi</taxon>
        <taxon>Dikarya</taxon>
        <taxon>Basidiomycota</taxon>
        <taxon>Agaricomycotina</taxon>
        <taxon>Agaricomycetes</taxon>
        <taxon>Agaricomycetidae</taxon>
        <taxon>Agaricales</taxon>
        <taxon>Tricholomatineae</taxon>
        <taxon>Lyophyllaceae</taxon>
        <taxon>Tricholomella</taxon>
    </lineage>
</organism>
<reference evidence="2 3" key="1">
    <citation type="journal article" date="2020" name="ISME J.">
        <title>Uncovering the hidden diversity of litter-decomposition mechanisms in mushroom-forming fungi.</title>
        <authorList>
            <person name="Floudas D."/>
            <person name="Bentzer J."/>
            <person name="Ahren D."/>
            <person name="Johansson T."/>
            <person name="Persson P."/>
            <person name="Tunlid A."/>
        </authorList>
    </citation>
    <scope>NUCLEOTIDE SEQUENCE [LARGE SCALE GENOMIC DNA]</scope>
    <source>
        <strain evidence="2 3">CBS 661.87</strain>
    </source>
</reference>
<accession>A0A8H5HMK2</accession>
<dbReference type="Proteomes" id="UP000565441">
    <property type="component" value="Unassembled WGS sequence"/>
</dbReference>
<dbReference type="Gene3D" id="3.40.50.1000">
    <property type="entry name" value="HAD superfamily/HAD-like"/>
    <property type="match status" value="1"/>
</dbReference>
<dbReference type="SUPFAM" id="SSF56784">
    <property type="entry name" value="HAD-like"/>
    <property type="match status" value="1"/>
</dbReference>